<keyword evidence="9" id="KW-1185">Reference proteome</keyword>
<dbReference type="GO" id="GO:0005886">
    <property type="term" value="C:plasma membrane"/>
    <property type="evidence" value="ECO:0007669"/>
    <property type="project" value="TreeGrafter"/>
</dbReference>
<keyword evidence="2 6" id="KW-0812">Transmembrane</keyword>
<feature type="transmembrane region" description="Helical" evidence="6">
    <location>
        <begin position="75"/>
        <end position="99"/>
    </location>
</feature>
<keyword evidence="4 6" id="KW-0472">Membrane</keyword>
<evidence type="ECO:0000259" key="7">
    <source>
        <dbReference type="PROSITE" id="PS50850"/>
    </source>
</evidence>
<evidence type="ECO:0000256" key="2">
    <source>
        <dbReference type="ARBA" id="ARBA00022692"/>
    </source>
</evidence>
<feature type="domain" description="Major facilitator superfamily (MFS) profile" evidence="7">
    <location>
        <begin position="77"/>
        <end position="542"/>
    </location>
</feature>
<dbReference type="AlphaFoldDB" id="A0A9P4MH64"/>
<dbReference type="GO" id="GO:0022857">
    <property type="term" value="F:transmembrane transporter activity"/>
    <property type="evidence" value="ECO:0007669"/>
    <property type="project" value="InterPro"/>
</dbReference>
<dbReference type="PANTHER" id="PTHR23502:SF181">
    <property type="entry name" value="MAJOR FACILITATOR SUPERFAMILY (MFS) PROFILE DOMAIN-CONTAINING PROTEIN"/>
    <property type="match status" value="1"/>
</dbReference>
<evidence type="ECO:0000256" key="3">
    <source>
        <dbReference type="ARBA" id="ARBA00022989"/>
    </source>
</evidence>
<feature type="transmembrane region" description="Helical" evidence="6">
    <location>
        <begin position="422"/>
        <end position="442"/>
    </location>
</feature>
<feature type="region of interest" description="Disordered" evidence="5">
    <location>
        <begin position="24"/>
        <end position="49"/>
    </location>
</feature>
<feature type="transmembrane region" description="Helical" evidence="6">
    <location>
        <begin position="381"/>
        <end position="402"/>
    </location>
</feature>
<feature type="transmembrane region" description="Helical" evidence="6">
    <location>
        <begin position="340"/>
        <end position="361"/>
    </location>
</feature>
<dbReference type="PROSITE" id="PS50850">
    <property type="entry name" value="MFS"/>
    <property type="match status" value="1"/>
</dbReference>
<feature type="compositionally biased region" description="Basic and acidic residues" evidence="5">
    <location>
        <begin position="29"/>
        <end position="49"/>
    </location>
</feature>
<feature type="transmembrane region" description="Helical" evidence="6">
    <location>
        <begin position="520"/>
        <end position="538"/>
    </location>
</feature>
<dbReference type="Gene3D" id="1.20.1250.20">
    <property type="entry name" value="MFS general substrate transporter like domains"/>
    <property type="match status" value="1"/>
</dbReference>
<gene>
    <name evidence="8" type="ORF">K461DRAFT_240042</name>
</gene>
<comment type="caution">
    <text evidence="8">The sequence shown here is derived from an EMBL/GenBank/DDBJ whole genome shotgun (WGS) entry which is preliminary data.</text>
</comment>
<feature type="transmembrane region" description="Helical" evidence="6">
    <location>
        <begin position="486"/>
        <end position="508"/>
    </location>
</feature>
<dbReference type="OrthoDB" id="2533084at2759"/>
<feature type="transmembrane region" description="Helical" evidence="6">
    <location>
        <begin position="119"/>
        <end position="142"/>
    </location>
</feature>
<proteinExistence type="predicted"/>
<accession>A0A9P4MH64</accession>
<feature type="transmembrane region" description="Helical" evidence="6">
    <location>
        <begin position="214"/>
        <end position="236"/>
    </location>
</feature>
<evidence type="ECO:0000256" key="4">
    <source>
        <dbReference type="ARBA" id="ARBA00023136"/>
    </source>
</evidence>
<dbReference type="InterPro" id="IPR011701">
    <property type="entry name" value="MFS"/>
</dbReference>
<evidence type="ECO:0000256" key="1">
    <source>
        <dbReference type="ARBA" id="ARBA00004141"/>
    </source>
</evidence>
<evidence type="ECO:0000313" key="8">
    <source>
        <dbReference type="EMBL" id="KAF2152848.1"/>
    </source>
</evidence>
<name>A0A9P4MH64_9PEZI</name>
<comment type="subcellular location">
    <subcellularLocation>
        <location evidence="1">Membrane</location>
        <topology evidence="1">Multi-pass membrane protein</topology>
    </subcellularLocation>
</comment>
<organism evidence="8 9">
    <name type="scientific">Myriangium duriaei CBS 260.36</name>
    <dbReference type="NCBI Taxonomy" id="1168546"/>
    <lineage>
        <taxon>Eukaryota</taxon>
        <taxon>Fungi</taxon>
        <taxon>Dikarya</taxon>
        <taxon>Ascomycota</taxon>
        <taxon>Pezizomycotina</taxon>
        <taxon>Dothideomycetes</taxon>
        <taxon>Dothideomycetidae</taxon>
        <taxon>Myriangiales</taxon>
        <taxon>Myriangiaceae</taxon>
        <taxon>Myriangium</taxon>
    </lineage>
</organism>
<evidence type="ECO:0000256" key="6">
    <source>
        <dbReference type="SAM" id="Phobius"/>
    </source>
</evidence>
<dbReference type="InterPro" id="IPR036259">
    <property type="entry name" value="MFS_trans_sf"/>
</dbReference>
<feature type="transmembrane region" description="Helical" evidence="6">
    <location>
        <begin position="448"/>
        <end position="474"/>
    </location>
</feature>
<keyword evidence="3 6" id="KW-1133">Transmembrane helix</keyword>
<dbReference type="Proteomes" id="UP000799439">
    <property type="component" value="Unassembled WGS sequence"/>
</dbReference>
<evidence type="ECO:0000256" key="5">
    <source>
        <dbReference type="SAM" id="MobiDB-lite"/>
    </source>
</evidence>
<dbReference type="Pfam" id="PF07690">
    <property type="entry name" value="MFS_1"/>
    <property type="match status" value="1"/>
</dbReference>
<sequence>MPNFSKAFSLPADGVRQAVPPGTIPLVDDPEHVSDHEPVRTDTGHHEIDRPQLHLQPEPSLDPADHLDWAMWRKVLVLSVMALYAFINNITSSIISSALPNLITAFATFSNHGPPTGVVPFSTLSHLIAVNVLLTGAGNILIVSLSNTYGRRAINILSLAMLTAFSIWATEAKTFNSLLAARTPQGLGGAASDTLAPDVIGHVFFVHQRGRAMAVYTVMLVGGSLVGGVIGSYITVDPGWRWTMWISAIIGGANLVMAIFLLPETLFDREEAMRRVGGIDEVGTQATSEKSKGVSRLNRLDTVQIYAPYTFARSLGFSRPRAGLVRRFWRSYLTLQLPGTWMLMLMYAGLVGLVVTVSTVGPSVVSAPPYLWGKNAGLINIGALLGCVFGGTYIYLSADWLVKRAARKDTHGYSEPERRLPLMVPGLIMSTFGSLVFGFCAQHPTPKAWVGLCVGYGMIAFGLMVAPSIGFNYIIEAYGALASDCFLMIVTFRSIIAFAWTFFVGTWVAKKGPAEPFGRFAMLMGLFGLILVPVWIFGKRMRIATAPFVTRGAVL</sequence>
<reference evidence="8" key="1">
    <citation type="journal article" date="2020" name="Stud. Mycol.">
        <title>101 Dothideomycetes genomes: a test case for predicting lifestyles and emergence of pathogens.</title>
        <authorList>
            <person name="Haridas S."/>
            <person name="Albert R."/>
            <person name="Binder M."/>
            <person name="Bloem J."/>
            <person name="Labutti K."/>
            <person name="Salamov A."/>
            <person name="Andreopoulos B."/>
            <person name="Baker S."/>
            <person name="Barry K."/>
            <person name="Bills G."/>
            <person name="Bluhm B."/>
            <person name="Cannon C."/>
            <person name="Castanera R."/>
            <person name="Culley D."/>
            <person name="Daum C."/>
            <person name="Ezra D."/>
            <person name="Gonzalez J."/>
            <person name="Henrissat B."/>
            <person name="Kuo A."/>
            <person name="Liang C."/>
            <person name="Lipzen A."/>
            <person name="Lutzoni F."/>
            <person name="Magnuson J."/>
            <person name="Mondo S."/>
            <person name="Nolan M."/>
            <person name="Ohm R."/>
            <person name="Pangilinan J."/>
            <person name="Park H.-J."/>
            <person name="Ramirez L."/>
            <person name="Alfaro M."/>
            <person name="Sun H."/>
            <person name="Tritt A."/>
            <person name="Yoshinaga Y."/>
            <person name="Zwiers L.-H."/>
            <person name="Turgeon B."/>
            <person name="Goodwin S."/>
            <person name="Spatafora J."/>
            <person name="Crous P."/>
            <person name="Grigoriev I."/>
        </authorList>
    </citation>
    <scope>NUCLEOTIDE SEQUENCE</scope>
    <source>
        <strain evidence="8">CBS 260.36</strain>
    </source>
</reference>
<dbReference type="PANTHER" id="PTHR23502">
    <property type="entry name" value="MAJOR FACILITATOR SUPERFAMILY"/>
    <property type="match status" value="1"/>
</dbReference>
<dbReference type="SUPFAM" id="SSF103473">
    <property type="entry name" value="MFS general substrate transporter"/>
    <property type="match status" value="1"/>
</dbReference>
<feature type="transmembrane region" description="Helical" evidence="6">
    <location>
        <begin position="242"/>
        <end position="263"/>
    </location>
</feature>
<protein>
    <submittedName>
        <fullName evidence="8">MFS general substrate transporter</fullName>
    </submittedName>
</protein>
<dbReference type="InterPro" id="IPR020846">
    <property type="entry name" value="MFS_dom"/>
</dbReference>
<evidence type="ECO:0000313" key="9">
    <source>
        <dbReference type="Proteomes" id="UP000799439"/>
    </source>
</evidence>
<dbReference type="EMBL" id="ML996085">
    <property type="protein sequence ID" value="KAF2152848.1"/>
    <property type="molecule type" value="Genomic_DNA"/>
</dbReference>